<keyword evidence="2" id="KW-0732">Signal</keyword>
<evidence type="ECO:0000313" key="4">
    <source>
        <dbReference type="Proteomes" id="UP001245370"/>
    </source>
</evidence>
<evidence type="ECO:0000256" key="1">
    <source>
        <dbReference type="SAM" id="MobiDB-lite"/>
    </source>
</evidence>
<reference evidence="3 4" key="1">
    <citation type="submission" date="2023-07" db="EMBL/GenBank/DDBJ databases">
        <title>Genomic Encyclopedia of Type Strains, Phase IV (KMG-IV): sequencing the most valuable type-strain genomes for metagenomic binning, comparative biology and taxonomic classification.</title>
        <authorList>
            <person name="Goeker M."/>
        </authorList>
    </citation>
    <scope>NUCLEOTIDE SEQUENCE [LARGE SCALE GENOMIC DNA]</scope>
    <source>
        <strain evidence="3 4">DSM 338</strain>
    </source>
</reference>
<feature type="region of interest" description="Disordered" evidence="1">
    <location>
        <begin position="164"/>
        <end position="194"/>
    </location>
</feature>
<dbReference type="PANTHER" id="PTHR43019">
    <property type="entry name" value="SERINE ENDOPROTEASE DEGS"/>
    <property type="match status" value="1"/>
</dbReference>
<gene>
    <name evidence="3" type="ORF">GGQ86_000945</name>
</gene>
<dbReference type="Pfam" id="PF13365">
    <property type="entry name" value="Trypsin_2"/>
    <property type="match status" value="1"/>
</dbReference>
<dbReference type="EMBL" id="JAVDPY010000001">
    <property type="protein sequence ID" value="MDR6332498.1"/>
    <property type="molecule type" value="Genomic_DNA"/>
</dbReference>
<evidence type="ECO:0000256" key="2">
    <source>
        <dbReference type="SAM" id="SignalP"/>
    </source>
</evidence>
<dbReference type="GO" id="GO:0006508">
    <property type="term" value="P:proteolysis"/>
    <property type="evidence" value="ECO:0007669"/>
    <property type="project" value="UniProtKB-KW"/>
</dbReference>
<dbReference type="PANTHER" id="PTHR43019:SF23">
    <property type="entry name" value="PROTEASE DO-LIKE 5, CHLOROPLASTIC"/>
    <property type="match status" value="1"/>
</dbReference>
<keyword evidence="3" id="KW-0378">Hydrolase</keyword>
<dbReference type="SUPFAM" id="SSF50494">
    <property type="entry name" value="Trypsin-like serine proteases"/>
    <property type="match status" value="1"/>
</dbReference>
<sequence>MRIFVGAILSLVVCASAAARTLASYNIAGWELNAFADDKTGRFSSCIASARYNSGVSVFFMIDSDFRWYAGLKGNKIRVIDDRRYDFLLKIDDGQVYNFSGISAGRDMVIVPLQNNSGIFQEMRRGRMLYTKVAGELTSFRLDGTSRMLAALLDCVRYKGQLSDPPAAGPATGGEATAGASQKPAGPSRGTIQTGSGFFVNDRGAGITNAHVVADCKSATISGYGPARIVARDAINDMALVQASGDPKTPYAKIRRKPLQLGEAVFVMGFPLAGQLDNGLNFTSGLVSSLAGMGNDARLLQFTAPIQPGNSGGPIVDNGGSIVGVIQSKLSEVASLQNNGSLPQNINFGIKADLAANFMRANGVDPTDVDTAPPQEATAVAREGRGYTFQIKCTVE</sequence>
<dbReference type="GeneID" id="95762219"/>
<organism evidence="3 4">
    <name type="scientific">Xanthobacter flavus</name>
    <dbReference type="NCBI Taxonomy" id="281"/>
    <lineage>
        <taxon>Bacteria</taxon>
        <taxon>Pseudomonadati</taxon>
        <taxon>Pseudomonadota</taxon>
        <taxon>Alphaproteobacteria</taxon>
        <taxon>Hyphomicrobiales</taxon>
        <taxon>Xanthobacteraceae</taxon>
        <taxon>Xanthobacter</taxon>
    </lineage>
</organism>
<dbReference type="GO" id="GO:0008233">
    <property type="term" value="F:peptidase activity"/>
    <property type="evidence" value="ECO:0007669"/>
    <property type="project" value="UniProtKB-KW"/>
</dbReference>
<dbReference type="Gene3D" id="2.40.10.10">
    <property type="entry name" value="Trypsin-like serine proteases"/>
    <property type="match status" value="2"/>
</dbReference>
<keyword evidence="3" id="KW-0645">Protease</keyword>
<dbReference type="InterPro" id="IPR001940">
    <property type="entry name" value="Peptidase_S1C"/>
</dbReference>
<dbReference type="RefSeq" id="WP_281806610.1">
    <property type="nucleotide sequence ID" value="NZ_BSDO01000002.1"/>
</dbReference>
<comment type="caution">
    <text evidence="3">The sequence shown here is derived from an EMBL/GenBank/DDBJ whole genome shotgun (WGS) entry which is preliminary data.</text>
</comment>
<dbReference type="InterPro" id="IPR043504">
    <property type="entry name" value="Peptidase_S1_PA_chymotrypsin"/>
</dbReference>
<dbReference type="PRINTS" id="PR00834">
    <property type="entry name" value="PROTEASES2C"/>
</dbReference>
<feature type="compositionally biased region" description="Low complexity" evidence="1">
    <location>
        <begin position="165"/>
        <end position="180"/>
    </location>
</feature>
<proteinExistence type="predicted"/>
<accession>A0ABU1KCD7</accession>
<keyword evidence="4" id="KW-1185">Reference proteome</keyword>
<name>A0ABU1KCD7_XANFL</name>
<protein>
    <submittedName>
        <fullName evidence="3">S1-C subfamily serine protease</fullName>
    </submittedName>
</protein>
<dbReference type="Proteomes" id="UP001245370">
    <property type="component" value="Unassembled WGS sequence"/>
</dbReference>
<feature type="chain" id="PRO_5045370969" evidence="2">
    <location>
        <begin position="18"/>
        <end position="396"/>
    </location>
</feature>
<feature type="signal peptide" evidence="2">
    <location>
        <begin position="1"/>
        <end position="17"/>
    </location>
</feature>
<dbReference type="InterPro" id="IPR009003">
    <property type="entry name" value="Peptidase_S1_PA"/>
</dbReference>
<evidence type="ECO:0000313" key="3">
    <source>
        <dbReference type="EMBL" id="MDR6332498.1"/>
    </source>
</evidence>